<dbReference type="InterPro" id="IPR011074">
    <property type="entry name" value="CRAL/TRIO_N_dom"/>
</dbReference>
<dbReference type="Gene3D" id="1.10.8.20">
    <property type="entry name" value="N-terminal domain of phosphatidylinositol transfer protein sec14p"/>
    <property type="match status" value="2"/>
</dbReference>
<keyword evidence="3" id="KW-1185">Reference proteome</keyword>
<dbReference type="GO" id="GO:1902936">
    <property type="term" value="F:phosphatidylinositol bisphosphate binding"/>
    <property type="evidence" value="ECO:0007669"/>
    <property type="project" value="TreeGrafter"/>
</dbReference>
<dbReference type="PROSITE" id="PS50191">
    <property type="entry name" value="CRAL_TRIO"/>
    <property type="match status" value="2"/>
</dbReference>
<dbReference type="SUPFAM" id="SSF46938">
    <property type="entry name" value="CRAL/TRIO N-terminal domain"/>
    <property type="match status" value="2"/>
</dbReference>
<dbReference type="GO" id="GO:0016020">
    <property type="term" value="C:membrane"/>
    <property type="evidence" value="ECO:0007669"/>
    <property type="project" value="TreeGrafter"/>
</dbReference>
<dbReference type="AlphaFoldDB" id="A0A232FJV0"/>
<dbReference type="InterPro" id="IPR036273">
    <property type="entry name" value="CRAL/TRIO_N_dom_sf"/>
</dbReference>
<dbReference type="PRINTS" id="PR00180">
    <property type="entry name" value="CRETINALDHBP"/>
</dbReference>
<evidence type="ECO:0000259" key="1">
    <source>
        <dbReference type="PROSITE" id="PS50191"/>
    </source>
</evidence>
<dbReference type="Gene3D" id="1.20.5.1200">
    <property type="entry name" value="Alpha-tocopherol transfer"/>
    <property type="match status" value="2"/>
</dbReference>
<protein>
    <recommendedName>
        <fullName evidence="1">CRAL-TRIO domain-containing protein</fullName>
    </recommendedName>
</protein>
<gene>
    <name evidence="2" type="ORF">TSAR_007809</name>
</gene>
<dbReference type="EMBL" id="NNAY01000143">
    <property type="protein sequence ID" value="OXU30597.1"/>
    <property type="molecule type" value="Genomic_DNA"/>
</dbReference>
<dbReference type="Proteomes" id="UP000215335">
    <property type="component" value="Unassembled WGS sequence"/>
</dbReference>
<feature type="domain" description="CRAL-TRIO" evidence="1">
    <location>
        <begin position="93"/>
        <end position="259"/>
    </location>
</feature>
<comment type="caution">
    <text evidence="2">The sequence shown here is derived from an EMBL/GenBank/DDBJ whole genome shotgun (WGS) entry which is preliminary data.</text>
</comment>
<accession>A0A232FJV0</accession>
<dbReference type="PANTHER" id="PTHR10174:SF220">
    <property type="entry name" value="LD41874P"/>
    <property type="match status" value="1"/>
</dbReference>
<dbReference type="SMART" id="SM01100">
    <property type="entry name" value="CRAL_TRIO_N"/>
    <property type="match status" value="2"/>
</dbReference>
<feature type="domain" description="CRAL-TRIO" evidence="1">
    <location>
        <begin position="431"/>
        <end position="596"/>
    </location>
</feature>
<reference evidence="2 3" key="1">
    <citation type="journal article" date="2017" name="Curr. Biol.">
        <title>The Evolution of Venom by Co-option of Single-Copy Genes.</title>
        <authorList>
            <person name="Martinson E.O."/>
            <person name="Mrinalini"/>
            <person name="Kelkar Y.D."/>
            <person name="Chang C.H."/>
            <person name="Werren J.H."/>
        </authorList>
    </citation>
    <scope>NUCLEOTIDE SEQUENCE [LARGE SCALE GENOMIC DNA]</scope>
    <source>
        <strain evidence="2 3">Alberta</strain>
        <tissue evidence="2">Whole body</tissue>
    </source>
</reference>
<dbReference type="InterPro" id="IPR001251">
    <property type="entry name" value="CRAL-TRIO_dom"/>
</dbReference>
<dbReference type="SUPFAM" id="SSF52087">
    <property type="entry name" value="CRAL/TRIO domain"/>
    <property type="match status" value="2"/>
</dbReference>
<dbReference type="PANTHER" id="PTHR10174">
    <property type="entry name" value="ALPHA-TOCOPHEROL TRANSFER PROTEIN-RELATED"/>
    <property type="match status" value="1"/>
</dbReference>
<dbReference type="OrthoDB" id="75724at2759"/>
<dbReference type="CDD" id="cd00170">
    <property type="entry name" value="SEC14"/>
    <property type="match status" value="2"/>
</dbReference>
<organism evidence="2 3">
    <name type="scientific">Trichomalopsis sarcophagae</name>
    <dbReference type="NCBI Taxonomy" id="543379"/>
    <lineage>
        <taxon>Eukaryota</taxon>
        <taxon>Metazoa</taxon>
        <taxon>Ecdysozoa</taxon>
        <taxon>Arthropoda</taxon>
        <taxon>Hexapoda</taxon>
        <taxon>Insecta</taxon>
        <taxon>Pterygota</taxon>
        <taxon>Neoptera</taxon>
        <taxon>Endopterygota</taxon>
        <taxon>Hymenoptera</taxon>
        <taxon>Apocrita</taxon>
        <taxon>Proctotrupomorpha</taxon>
        <taxon>Chalcidoidea</taxon>
        <taxon>Pteromalidae</taxon>
        <taxon>Pteromalinae</taxon>
        <taxon>Trichomalopsis</taxon>
    </lineage>
</organism>
<dbReference type="InterPro" id="IPR036865">
    <property type="entry name" value="CRAL-TRIO_dom_sf"/>
</dbReference>
<dbReference type="Pfam" id="PF00650">
    <property type="entry name" value="CRAL_TRIO"/>
    <property type="match status" value="2"/>
</dbReference>
<evidence type="ECO:0000313" key="3">
    <source>
        <dbReference type="Proteomes" id="UP000215335"/>
    </source>
</evidence>
<proteinExistence type="predicted"/>
<evidence type="ECO:0000313" key="2">
    <source>
        <dbReference type="EMBL" id="OXU30597.1"/>
    </source>
</evidence>
<dbReference type="STRING" id="543379.A0A232FJV0"/>
<name>A0A232FJV0_9HYME</name>
<dbReference type="SMART" id="SM00516">
    <property type="entry name" value="SEC14"/>
    <property type="match status" value="2"/>
</dbReference>
<sequence length="628" mass="73037">MAEFQLNEGPLDAESKALAVKELRETEENVKNGIEKLRKLLEEDKTLYFRTDDDFLMIFLRPCKFYPESAHALMLRIAEFKQKNASLLDNLMPEDEKAAFLENNVVNVLKNRDHKRRRVLVVNAGKSWDPARVNADQMFRIFYLIHEAAILEPETQVHGVVVIMDFEGLSMKQVLGLTPSFSMRLLSFIQDAMPLRLKEVHMVKEPFLFNMVWQMFKPLVREKLKKRMFFHGSKMSSLHKHMLPSHLPKNYGGQLPEIDYTGADWYPVITKYEDHIKLPASKFSFQFLSLFHLHRAQGQFSRKRPTDQCTMSQDTLIEATKQLTLAEKLSSAPKLYIGKSEFTFDPNPLDEEWQARATKELRETPENVEEALNTLRELLKGEPDLNVPHDREYLQKFLRPCKWYAESTFELMKRFYKYRQSHPKYCDNLVPRNERTVLMSGTLTPLPKRTEDGVRVILVEGGKKWKPKELSLDQMFRGVILFLEAAIAEPKSQVAGVRVIIDMDGLTLTHVTYFTPSFAAAVVEFVQRCLPCRLKGVHIINQPFIFNMVFAFFKPFLQEKLRKRIHFHGTDRNSLKKYIDAKALPKQYGGECDFPDEPIGEPFVKYLNVFQEDFIASSKYGYPSKAQK</sequence>
<dbReference type="Gene3D" id="3.40.525.10">
    <property type="entry name" value="CRAL-TRIO lipid binding domain"/>
    <property type="match status" value="2"/>
</dbReference>